<keyword evidence="3" id="KW-1185">Reference proteome</keyword>
<evidence type="ECO:0000313" key="3">
    <source>
        <dbReference type="Proteomes" id="UP001634394"/>
    </source>
</evidence>
<feature type="compositionally biased region" description="Basic and acidic residues" evidence="1">
    <location>
        <begin position="186"/>
        <end position="196"/>
    </location>
</feature>
<feature type="region of interest" description="Disordered" evidence="1">
    <location>
        <begin position="186"/>
        <end position="212"/>
    </location>
</feature>
<proteinExistence type="predicted"/>
<organism evidence="2 3">
    <name type="scientific">Sinanodonta woodiana</name>
    <name type="common">Chinese pond mussel</name>
    <name type="synonym">Anodonta woodiana</name>
    <dbReference type="NCBI Taxonomy" id="1069815"/>
    <lineage>
        <taxon>Eukaryota</taxon>
        <taxon>Metazoa</taxon>
        <taxon>Spiralia</taxon>
        <taxon>Lophotrochozoa</taxon>
        <taxon>Mollusca</taxon>
        <taxon>Bivalvia</taxon>
        <taxon>Autobranchia</taxon>
        <taxon>Heteroconchia</taxon>
        <taxon>Palaeoheterodonta</taxon>
        <taxon>Unionida</taxon>
        <taxon>Unionoidea</taxon>
        <taxon>Unionidae</taxon>
        <taxon>Unioninae</taxon>
        <taxon>Sinanodonta</taxon>
    </lineage>
</organism>
<evidence type="ECO:0000313" key="2">
    <source>
        <dbReference type="EMBL" id="KAL3835952.1"/>
    </source>
</evidence>
<dbReference type="AlphaFoldDB" id="A0ABD3TG03"/>
<accession>A0ABD3TG03</accession>
<feature type="region of interest" description="Disordered" evidence="1">
    <location>
        <begin position="145"/>
        <end position="165"/>
    </location>
</feature>
<evidence type="ECO:0000256" key="1">
    <source>
        <dbReference type="SAM" id="MobiDB-lite"/>
    </source>
</evidence>
<name>A0ABD3TG03_SINWO</name>
<dbReference type="Proteomes" id="UP001634394">
    <property type="component" value="Unassembled WGS sequence"/>
</dbReference>
<dbReference type="EMBL" id="JBJQND010000018">
    <property type="protein sequence ID" value="KAL3835952.1"/>
    <property type="molecule type" value="Genomic_DNA"/>
</dbReference>
<comment type="caution">
    <text evidence="2">The sequence shown here is derived from an EMBL/GenBank/DDBJ whole genome shotgun (WGS) entry which is preliminary data.</text>
</comment>
<feature type="region of interest" description="Disordered" evidence="1">
    <location>
        <begin position="10"/>
        <end position="46"/>
    </location>
</feature>
<protein>
    <submittedName>
        <fullName evidence="2">Uncharacterized protein</fullName>
    </submittedName>
</protein>
<reference evidence="2 3" key="1">
    <citation type="submission" date="2024-11" db="EMBL/GenBank/DDBJ databases">
        <title>Chromosome-level genome assembly of the freshwater bivalve Anodonta woodiana.</title>
        <authorList>
            <person name="Chen X."/>
        </authorList>
    </citation>
    <scope>NUCLEOTIDE SEQUENCE [LARGE SCALE GENOMIC DNA]</scope>
    <source>
        <strain evidence="2">MN2024</strain>
        <tissue evidence="2">Gills</tissue>
    </source>
</reference>
<sequence length="263" mass="29486">MDIFCFRKHRKRSQDRNNIEHSTPKSVPFPTSPYAAEPSKQNGDKNHEFATSLYTIEHEIAVSHEKGNGVQMLSESAKEIYQGKDFQVIQTDQRVLTERTNGADKMGSKSIFTKSKQSCNTSVAHKSNGKTMQIKVIETGLESNTGQSILPSTSKGRGQTKPNSLTSYAVEGNAIHISKKRDEVSDTYSRRNHNENLLRTLNPPQNESSRNNVTYDSKARLGTQHRNAHGQPFNYMVVSPDKANDSSNSANKMHVKFTSDHIF</sequence>
<feature type="compositionally biased region" description="Polar residues" evidence="1">
    <location>
        <begin position="197"/>
        <end position="212"/>
    </location>
</feature>
<gene>
    <name evidence="2" type="ORF">ACJMK2_021411</name>
</gene>
<feature type="compositionally biased region" description="Basic and acidic residues" evidence="1">
    <location>
        <begin position="14"/>
        <end position="23"/>
    </location>
</feature>